<accession>A0ABT3FKC5</accession>
<dbReference type="Gene3D" id="3.40.50.300">
    <property type="entry name" value="P-loop containing nucleotide triphosphate hydrolases"/>
    <property type="match status" value="1"/>
</dbReference>
<proteinExistence type="predicted"/>
<keyword evidence="2" id="KW-1185">Reference proteome</keyword>
<comment type="caution">
    <text evidence="1">The sequence shown here is derived from an EMBL/GenBank/DDBJ whole genome shotgun (WGS) entry which is preliminary data.</text>
</comment>
<dbReference type="EMBL" id="JAPDDS010000002">
    <property type="protein sequence ID" value="MCW1884007.1"/>
    <property type="molecule type" value="Genomic_DNA"/>
</dbReference>
<protein>
    <recommendedName>
        <fullName evidence="3">Terminase large subunit gp17-like C-terminal domain-containing protein</fullName>
    </recommendedName>
</protein>
<sequence>MADPKKDAMEQLRCQVAEAKAEAQANPLWEMTREEMEPLVASHELGSTRSGWKNPYPEGDPRSLLLEYQFVPFHDRSRFKFQLQSRQTGKDFTMQGEIVEDCLSNAGSQWMVAAPTERQALDSLEQGKLWAEAFGLHIEDVLNEYEGNSSQHLLKSSEIIFHNDSRERAVPGKPDNVRGRSASVAITEYDFLENPLATWRALLPSIVNPLRGGEKKCRVVTTPNGVGGAGHKLWTKGDGEHMRWSRHKVTIYQAVLMGLRTNAAALIEAMDDPDGVAQELFCEFLDTVNVLLPYDLIALAESAEASEAWSISEAMLAHSTFLGIDFGRTNDPTVCWTLQRVGDILWTREVLVLENVSTPDQFQILDDRIRAADRVCFDYTGPGIGLGDLMVKKHSQWKPEAHKLGKVELCQFSAKFKRSIFPKLRRAFEAPTKLRIPISTVIREDLHEMKQVISNGEYNYWAARTKEGHSDRCTALALAVRAAGENGGFSFLPHSSGRRTRNKERSVW</sequence>
<evidence type="ECO:0000313" key="1">
    <source>
        <dbReference type="EMBL" id="MCW1884007.1"/>
    </source>
</evidence>
<evidence type="ECO:0008006" key="3">
    <source>
        <dbReference type="Google" id="ProtNLM"/>
    </source>
</evidence>
<organism evidence="1 2">
    <name type="scientific">Luteolibacter flavescens</name>
    <dbReference type="NCBI Taxonomy" id="1859460"/>
    <lineage>
        <taxon>Bacteria</taxon>
        <taxon>Pseudomonadati</taxon>
        <taxon>Verrucomicrobiota</taxon>
        <taxon>Verrucomicrobiia</taxon>
        <taxon>Verrucomicrobiales</taxon>
        <taxon>Verrucomicrobiaceae</taxon>
        <taxon>Luteolibacter</taxon>
    </lineage>
</organism>
<gene>
    <name evidence="1" type="ORF">OKA04_04655</name>
</gene>
<name>A0ABT3FKC5_9BACT</name>
<dbReference type="Proteomes" id="UP001207930">
    <property type="component" value="Unassembled WGS sequence"/>
</dbReference>
<dbReference type="RefSeq" id="WP_264499966.1">
    <property type="nucleotide sequence ID" value="NZ_JAPDDS010000002.1"/>
</dbReference>
<dbReference type="Gene3D" id="3.30.420.240">
    <property type="match status" value="1"/>
</dbReference>
<evidence type="ECO:0000313" key="2">
    <source>
        <dbReference type="Proteomes" id="UP001207930"/>
    </source>
</evidence>
<reference evidence="1 2" key="1">
    <citation type="submission" date="2022-10" db="EMBL/GenBank/DDBJ databases">
        <title>Luteolibacter flavescens strain MCCC 1K03193, whole genome shotgun sequencing project.</title>
        <authorList>
            <person name="Zhao G."/>
            <person name="Shen L."/>
        </authorList>
    </citation>
    <scope>NUCLEOTIDE SEQUENCE [LARGE SCALE GENOMIC DNA]</scope>
    <source>
        <strain evidence="1 2">MCCC 1K03193</strain>
    </source>
</reference>
<dbReference type="InterPro" id="IPR027417">
    <property type="entry name" value="P-loop_NTPase"/>
</dbReference>